<evidence type="ECO:0000313" key="8">
    <source>
        <dbReference type="EMBL" id="RSH80932.1"/>
    </source>
</evidence>
<evidence type="ECO:0000256" key="4">
    <source>
        <dbReference type="SAM" id="MobiDB-lite"/>
    </source>
</evidence>
<dbReference type="Pfam" id="PF23274">
    <property type="entry name" value="DUF7077"/>
    <property type="match status" value="1"/>
</dbReference>
<comment type="caution">
    <text evidence="8">The sequence shown here is derived from an EMBL/GenBank/DDBJ whole genome shotgun (WGS) entry which is preliminary data.</text>
</comment>
<dbReference type="OrthoDB" id="10256906at2759"/>
<name>A0A427XQ12_9TREE</name>
<dbReference type="PANTHER" id="PTHR13251:SF3">
    <property type="entry name" value="TRAFFICKING PROTEIN PARTICLE COMPLEX SUBUNIT 10"/>
    <property type="match status" value="1"/>
</dbReference>
<feature type="region of interest" description="Disordered" evidence="4">
    <location>
        <begin position="428"/>
        <end position="451"/>
    </location>
</feature>
<sequence length="1157" mass="127234">MPPREVLVTYTLYPSGNGDLRTALAGVTDQFPLRNLHWKSSTRTALRTIQEADVHLVELGDVPPPMDPVAGSVLELPLVNICFVACDDSDLYKNNTRTFIKDWLALLSSRRGSQVPLIVLVNPPSASGAPQSSKNVFGRDRGIIAKLKTDFNTTKRDICSQIFLPPAGTTDPAAWPDIINKLKESVVQAFDAAIIEREEEVKRGEAQRVTPNWNFFSWFLLKESLAHSFEGVNLFEDALLIYEELDAAFVQALKENSLKWFGRLGATDPLDDSLSILDPAAKPYRELLISSTISVFDFRIYVFARQCILLGKIGRITEIAKRGQWFIASLARRLRDSEATLPEYFVESWTYNACMDLVAHCDEWSRVDRPNNDYSGLIAYESARSELLDIARVQIERIGVMTGNLPNKYPFQPILSLDGKLSEISLKDEDEAQPQSTPKNKDSPLPKPPLSNEVLVGALQSQESFLQLFANLTEQALAAYEACGKVNSAVRLKTDLAALSMHSEDWTTAYDLFRSLSRDCAELRVWDRVAKYALEGALFAHTELQKPRDDDWANLALAYLRVCSVAGLTDNERAELQTALAGLRKLPQPRQDNPVFHLRLIDNAASLCSDVSVTQLTLQVTNTLPVEVEVDDVWLELDSETYGTIVYSSGATTIAPGAQISSIGGPVTLREACVALGPVGFVTSYPKGQVIVPVHRNLQGLRAVLRMPSIISLDEESQIVLEVHSGKQAVKAARLAISPLQNEVTYDLARATTDGKEVEASEDSIGLGDLDEDTVILISIPYSGMPRSELAKIQIVIQYTSSEGVESNYIDEQSVFMGLPITVNVQDFFRPEAFAIASDGREYVRISSVNLVSPSDTYAVDACRSKWDSLVLVSPSQPMSCLFKVRPKGPPTSEVLRLAIQYQTIEDEVELAAQAALSTLALPSAPLSRAVRSHIAERALWLQRYLLSGELATIFDANWSATVPSSAKAALEKFLAALGPAAPRWRTLCIPVEVPLRRLLTTVRLTPATTDAIHEGRALAFDVEFSTSLSWLGATDTNGEDEAAGQESKTYRVTYDVQASGDDWIVVGKKRGVYTADASQSEKQTVVLVPVRHGTLSLPPVSVQLVETRDLSSSQMAPRPDRVHCETYVANAAQGVRVLPAKTGMTALVPIAPDWDE</sequence>
<dbReference type="Proteomes" id="UP000279236">
    <property type="component" value="Unassembled WGS sequence"/>
</dbReference>
<dbReference type="RefSeq" id="XP_028475651.1">
    <property type="nucleotide sequence ID" value="XM_028623677.1"/>
</dbReference>
<dbReference type="GO" id="GO:0005829">
    <property type="term" value="C:cytosol"/>
    <property type="evidence" value="ECO:0007669"/>
    <property type="project" value="GOC"/>
</dbReference>
<dbReference type="InterPro" id="IPR045126">
    <property type="entry name" value="TRAPPC10/Trs130"/>
</dbReference>
<evidence type="ECO:0000259" key="6">
    <source>
        <dbReference type="Pfam" id="PF23036"/>
    </source>
</evidence>
<evidence type="ECO:0000256" key="1">
    <source>
        <dbReference type="ARBA" id="ARBA00004555"/>
    </source>
</evidence>
<dbReference type="InterPro" id="IPR055505">
    <property type="entry name" value="DUF7077"/>
</dbReference>
<feature type="domain" description="TRAPPC10/Trs130 C-terminal" evidence="5">
    <location>
        <begin position="991"/>
        <end position="1139"/>
    </location>
</feature>
<evidence type="ECO:0000256" key="3">
    <source>
        <dbReference type="ARBA" id="ARBA00023034"/>
    </source>
</evidence>
<feature type="domain" description="DUF7077" evidence="7">
    <location>
        <begin position="699"/>
        <end position="804"/>
    </location>
</feature>
<dbReference type="GeneID" id="39592904"/>
<dbReference type="GO" id="GO:1990071">
    <property type="term" value="C:TRAPPII protein complex"/>
    <property type="evidence" value="ECO:0007669"/>
    <property type="project" value="InterPro"/>
</dbReference>
<dbReference type="Pfam" id="PF23036">
    <property type="entry name" value="TRAPPC10_1st"/>
    <property type="match status" value="1"/>
</dbReference>
<dbReference type="InterPro" id="IPR056913">
    <property type="entry name" value="TRAPPC10/Trs130_N"/>
</dbReference>
<evidence type="ECO:0008006" key="10">
    <source>
        <dbReference type="Google" id="ProtNLM"/>
    </source>
</evidence>
<proteinExistence type="predicted"/>
<reference evidence="8 9" key="1">
    <citation type="submission" date="2018-11" db="EMBL/GenBank/DDBJ databases">
        <title>Genome sequence of Apiotrichum porosum DSM 27194.</title>
        <authorList>
            <person name="Aliyu H."/>
            <person name="Gorte O."/>
            <person name="Ochsenreither K."/>
        </authorList>
    </citation>
    <scope>NUCLEOTIDE SEQUENCE [LARGE SCALE GENOMIC DNA]</scope>
    <source>
        <strain evidence="8 9">DSM 27194</strain>
    </source>
</reference>
<dbReference type="GO" id="GO:0034498">
    <property type="term" value="P:early endosome to Golgi transport"/>
    <property type="evidence" value="ECO:0007669"/>
    <property type="project" value="TreeGrafter"/>
</dbReference>
<keyword evidence="2" id="KW-0813">Transport</keyword>
<dbReference type="AlphaFoldDB" id="A0A427XQ12"/>
<protein>
    <recommendedName>
        <fullName evidence="10">Trafficking protein particle complex subunit 11 domain-containing protein</fullName>
    </recommendedName>
</protein>
<organism evidence="8 9">
    <name type="scientific">Apiotrichum porosum</name>
    <dbReference type="NCBI Taxonomy" id="105984"/>
    <lineage>
        <taxon>Eukaryota</taxon>
        <taxon>Fungi</taxon>
        <taxon>Dikarya</taxon>
        <taxon>Basidiomycota</taxon>
        <taxon>Agaricomycotina</taxon>
        <taxon>Tremellomycetes</taxon>
        <taxon>Trichosporonales</taxon>
        <taxon>Trichosporonaceae</taxon>
        <taxon>Apiotrichum</taxon>
    </lineage>
</organism>
<accession>A0A427XQ12</accession>
<dbReference type="InterPro" id="IPR022233">
    <property type="entry name" value="TRAPPC10/Trs130_C"/>
</dbReference>
<dbReference type="GO" id="GO:0006891">
    <property type="term" value="P:intra-Golgi vesicle-mediated transport"/>
    <property type="evidence" value="ECO:0007669"/>
    <property type="project" value="TreeGrafter"/>
</dbReference>
<evidence type="ECO:0000259" key="7">
    <source>
        <dbReference type="Pfam" id="PF23274"/>
    </source>
</evidence>
<evidence type="ECO:0000313" key="9">
    <source>
        <dbReference type="Proteomes" id="UP000279236"/>
    </source>
</evidence>
<dbReference type="Pfam" id="PF12584">
    <property type="entry name" value="TRAPPC10"/>
    <property type="match status" value="1"/>
</dbReference>
<evidence type="ECO:0000259" key="5">
    <source>
        <dbReference type="Pfam" id="PF12584"/>
    </source>
</evidence>
<gene>
    <name evidence="8" type="ORF">EHS24_008361</name>
</gene>
<evidence type="ECO:0000256" key="2">
    <source>
        <dbReference type="ARBA" id="ARBA00022448"/>
    </source>
</evidence>
<dbReference type="STRING" id="105984.A0A427XQ12"/>
<comment type="subcellular location">
    <subcellularLocation>
        <location evidence="1">Golgi apparatus</location>
    </subcellularLocation>
</comment>
<keyword evidence="9" id="KW-1185">Reference proteome</keyword>
<keyword evidence="3" id="KW-0333">Golgi apparatus</keyword>
<feature type="domain" description="TRAPPC10/Trs130 N-terminal" evidence="6">
    <location>
        <begin position="22"/>
        <end position="320"/>
    </location>
</feature>
<dbReference type="EMBL" id="RSCE01000007">
    <property type="protein sequence ID" value="RSH80932.1"/>
    <property type="molecule type" value="Genomic_DNA"/>
</dbReference>
<dbReference type="PANTHER" id="PTHR13251">
    <property type="entry name" value="EPILEPSY HOLOPROSENCEPHALY CANDIDATE 1/TMEM1"/>
    <property type="match status" value="1"/>
</dbReference>